<name>A0ABW0NBJ6_9BURK</name>
<evidence type="ECO:0000256" key="2">
    <source>
        <dbReference type="ARBA" id="ARBA00022603"/>
    </source>
</evidence>
<sequence length="548" mass="57609">MSGARGLPQRRILDTRFGQGQAFVAAWQAWKDDPQGPRILHYVAIAEQAPHGQELPQPHAWYGLLPGVHRLVFEGGHVLLTLCIGDTERMLRQLDFHADAVLLHGDAPIHLKALARCCRRGTGIEVRDPAAGMRQALEGHGFVLQETDDAALRGEFAPAWQPRGPRPAPAAVAGRCIVVGAGLAGAAAAASMARRGWSVQVLEAGPAPACGASGLPAGVLVPHSSPDDNLLSRLSRDGARATLQQAQALLVAGQDFELSGVLEHRLDGPPSQPPPSPAAAVWNRPADPGQKRLAALDAQAAADWHQQAAWIRPARLVQAWLAQPGIALQCGAGVGRLRRDASGWTALAADGRVLAAGEVVIVAAAVGSALLVDGLTLQPVRGQVTWALHDGPLALPPFPVNGDGSFIPAVPTQAGPAWVCGASFERGATDLQPREADQQENIDRLRRLLPSVSAQMEPASRPLQAWVGIRCASNDRRPLVGPVGEGGHDGLWLSTAMGSRGLTFAALAGELIAARIHGEPLPLARNLARALSPDRRKNRPGTRASAGE</sequence>
<gene>
    <name evidence="12" type="primary">mnmC</name>
    <name evidence="12" type="ORF">ACFPOE_07000</name>
</gene>
<dbReference type="NCBIfam" id="TIGR03197">
    <property type="entry name" value="MnmC_Cterm"/>
    <property type="match status" value="1"/>
</dbReference>
<evidence type="ECO:0000313" key="13">
    <source>
        <dbReference type="Proteomes" id="UP001596037"/>
    </source>
</evidence>
<dbReference type="SUPFAM" id="SSF51905">
    <property type="entry name" value="FAD/NAD(P)-binding domain"/>
    <property type="match status" value="1"/>
</dbReference>
<keyword evidence="6" id="KW-0819">tRNA processing</keyword>
<dbReference type="PANTHER" id="PTHR13847">
    <property type="entry name" value="SARCOSINE DEHYDROGENASE-RELATED"/>
    <property type="match status" value="1"/>
</dbReference>
<keyword evidence="5" id="KW-0949">S-adenosyl-L-methionine</keyword>
<dbReference type="GO" id="GO:0032259">
    <property type="term" value="P:methylation"/>
    <property type="evidence" value="ECO:0007669"/>
    <property type="project" value="UniProtKB-KW"/>
</dbReference>
<dbReference type="InterPro" id="IPR017610">
    <property type="entry name" value="tRNA_S-uridine_synth_MnmC_C"/>
</dbReference>
<evidence type="ECO:0000256" key="6">
    <source>
        <dbReference type="ARBA" id="ARBA00022694"/>
    </source>
</evidence>
<evidence type="ECO:0000256" key="1">
    <source>
        <dbReference type="ARBA" id="ARBA00022490"/>
    </source>
</evidence>
<dbReference type="SUPFAM" id="SSF54373">
    <property type="entry name" value="FAD-linked reductases, C-terminal domain"/>
    <property type="match status" value="1"/>
</dbReference>
<keyword evidence="8" id="KW-0560">Oxidoreductase</keyword>
<keyword evidence="7" id="KW-0274">FAD</keyword>
<evidence type="ECO:0000256" key="7">
    <source>
        <dbReference type="ARBA" id="ARBA00022827"/>
    </source>
</evidence>
<dbReference type="RefSeq" id="WP_376849301.1">
    <property type="nucleotide sequence ID" value="NZ_JBHSMF010000006.1"/>
</dbReference>
<evidence type="ECO:0000256" key="3">
    <source>
        <dbReference type="ARBA" id="ARBA00022630"/>
    </source>
</evidence>
<dbReference type="InterPro" id="IPR006076">
    <property type="entry name" value="FAD-dep_OxRdtase"/>
</dbReference>
<dbReference type="Proteomes" id="UP001596037">
    <property type="component" value="Unassembled WGS sequence"/>
</dbReference>
<dbReference type="Gene3D" id="3.30.9.10">
    <property type="entry name" value="D-Amino Acid Oxidase, subunit A, domain 2"/>
    <property type="match status" value="1"/>
</dbReference>
<dbReference type="InterPro" id="IPR036188">
    <property type="entry name" value="FAD/NAD-bd_sf"/>
</dbReference>
<feature type="domain" description="FAD dependent oxidoreductase" evidence="11">
    <location>
        <begin position="176"/>
        <end position="515"/>
    </location>
</feature>
<evidence type="ECO:0000259" key="11">
    <source>
        <dbReference type="Pfam" id="PF01266"/>
    </source>
</evidence>
<protein>
    <submittedName>
        <fullName evidence="12">FAD-dependent 5-carboxymethylaminomethyl-2-thiouridine(34) oxidoreductase MnmC</fullName>
        <ecNumber evidence="12">2.1.1.61</ecNumber>
    </submittedName>
</protein>
<feature type="region of interest" description="Disordered" evidence="10">
    <location>
        <begin position="529"/>
        <end position="548"/>
    </location>
</feature>
<evidence type="ECO:0000256" key="5">
    <source>
        <dbReference type="ARBA" id="ARBA00022691"/>
    </source>
</evidence>
<keyword evidence="13" id="KW-1185">Reference proteome</keyword>
<dbReference type="EMBL" id="JBHSMF010000006">
    <property type="protein sequence ID" value="MFC5497275.1"/>
    <property type="molecule type" value="Genomic_DNA"/>
</dbReference>
<dbReference type="PANTHER" id="PTHR13847:SF283">
    <property type="entry name" value="TRNA 5-METHYLAMINOMETHYL-2-THIOURIDINE BIOSYNTHESIS BIFUNCTIONAL PROTEIN MNMC"/>
    <property type="match status" value="1"/>
</dbReference>
<evidence type="ECO:0000256" key="10">
    <source>
        <dbReference type="SAM" id="MobiDB-lite"/>
    </source>
</evidence>
<dbReference type="Gene3D" id="3.50.50.60">
    <property type="entry name" value="FAD/NAD(P)-binding domain"/>
    <property type="match status" value="1"/>
</dbReference>
<reference evidence="13" key="1">
    <citation type="journal article" date="2019" name="Int. J. Syst. Evol. Microbiol.">
        <title>The Global Catalogue of Microorganisms (GCM) 10K type strain sequencing project: providing services to taxonomists for standard genome sequencing and annotation.</title>
        <authorList>
            <consortium name="The Broad Institute Genomics Platform"/>
            <consortium name="The Broad Institute Genome Sequencing Center for Infectious Disease"/>
            <person name="Wu L."/>
            <person name="Ma J."/>
        </authorList>
    </citation>
    <scope>NUCLEOTIDE SEQUENCE [LARGE SCALE GENOMIC DNA]</scope>
    <source>
        <strain evidence="13">CCUG 57401</strain>
    </source>
</reference>
<dbReference type="Pfam" id="PF01266">
    <property type="entry name" value="DAO"/>
    <property type="match status" value="1"/>
</dbReference>
<evidence type="ECO:0000256" key="9">
    <source>
        <dbReference type="ARBA" id="ARBA00023268"/>
    </source>
</evidence>
<dbReference type="EC" id="2.1.1.61" evidence="12"/>
<proteinExistence type="predicted"/>
<dbReference type="InterPro" id="IPR029063">
    <property type="entry name" value="SAM-dependent_MTases_sf"/>
</dbReference>
<keyword evidence="9" id="KW-0511">Multifunctional enzyme</keyword>
<keyword evidence="4 12" id="KW-0808">Transferase</keyword>
<dbReference type="GO" id="GO:0004808">
    <property type="term" value="F:tRNA (5-methylaminomethyl-2-thiouridylate)(34)-methyltransferase activity"/>
    <property type="evidence" value="ECO:0007669"/>
    <property type="project" value="UniProtKB-EC"/>
</dbReference>
<organism evidence="12 13">
    <name type="scientific">Caenimonas terrae</name>
    <dbReference type="NCBI Taxonomy" id="696074"/>
    <lineage>
        <taxon>Bacteria</taxon>
        <taxon>Pseudomonadati</taxon>
        <taxon>Pseudomonadota</taxon>
        <taxon>Betaproteobacteria</taxon>
        <taxon>Burkholderiales</taxon>
        <taxon>Comamonadaceae</taxon>
        <taxon>Caenimonas</taxon>
    </lineage>
</organism>
<evidence type="ECO:0000256" key="8">
    <source>
        <dbReference type="ARBA" id="ARBA00023002"/>
    </source>
</evidence>
<keyword evidence="2 12" id="KW-0489">Methyltransferase</keyword>
<keyword evidence="3" id="KW-0285">Flavoprotein</keyword>
<evidence type="ECO:0000256" key="4">
    <source>
        <dbReference type="ARBA" id="ARBA00022679"/>
    </source>
</evidence>
<evidence type="ECO:0000313" key="12">
    <source>
        <dbReference type="EMBL" id="MFC5497275.1"/>
    </source>
</evidence>
<comment type="caution">
    <text evidence="12">The sequence shown here is derived from an EMBL/GenBank/DDBJ whole genome shotgun (WGS) entry which is preliminary data.</text>
</comment>
<keyword evidence="1" id="KW-0963">Cytoplasm</keyword>
<dbReference type="Gene3D" id="3.40.50.150">
    <property type="entry name" value="Vaccinia Virus protein VP39"/>
    <property type="match status" value="1"/>
</dbReference>
<accession>A0ABW0NBJ6</accession>